<accession>A0A2P6P919</accession>
<dbReference type="InterPro" id="IPR032675">
    <property type="entry name" value="LRR_dom_sf"/>
</dbReference>
<dbReference type="CDD" id="cd22160">
    <property type="entry name" value="F-box_AtFBL13-like"/>
    <property type="match status" value="1"/>
</dbReference>
<dbReference type="OrthoDB" id="1424615at2759"/>
<dbReference type="SUPFAM" id="SSF52047">
    <property type="entry name" value="RNI-like"/>
    <property type="match status" value="1"/>
</dbReference>
<dbReference type="InterPro" id="IPR001810">
    <property type="entry name" value="F-box_dom"/>
</dbReference>
<dbReference type="Gramene" id="PRQ18431">
    <property type="protein sequence ID" value="PRQ18431"/>
    <property type="gene ID" value="RchiOBHm_Chr7g0205971"/>
</dbReference>
<evidence type="ECO:0000313" key="3">
    <source>
        <dbReference type="Proteomes" id="UP000238479"/>
    </source>
</evidence>
<keyword evidence="3" id="KW-1185">Reference proteome</keyword>
<dbReference type="InterPro" id="IPR036047">
    <property type="entry name" value="F-box-like_dom_sf"/>
</dbReference>
<gene>
    <name evidence="2" type="ORF">RchiOBHm_Chr7g0205971</name>
</gene>
<dbReference type="SMART" id="SM00579">
    <property type="entry name" value="FBD"/>
    <property type="match status" value="1"/>
</dbReference>
<dbReference type="Gene3D" id="3.80.10.10">
    <property type="entry name" value="Ribonuclease Inhibitor"/>
    <property type="match status" value="1"/>
</dbReference>
<dbReference type="OMA" id="SADWMVE"/>
<reference evidence="2 3" key="1">
    <citation type="journal article" date="2018" name="Nat. Genet.">
        <title>The Rosa genome provides new insights in the design of modern roses.</title>
        <authorList>
            <person name="Bendahmane M."/>
        </authorList>
    </citation>
    <scope>NUCLEOTIDE SEQUENCE [LARGE SCALE GENOMIC DNA]</scope>
    <source>
        <strain evidence="3">cv. Old Blush</strain>
    </source>
</reference>
<dbReference type="PANTHER" id="PTHR31639">
    <property type="entry name" value="F-BOX PROTEIN-LIKE"/>
    <property type="match status" value="1"/>
</dbReference>
<dbReference type="Pfam" id="PF00646">
    <property type="entry name" value="F-box"/>
    <property type="match status" value="1"/>
</dbReference>
<dbReference type="PROSITE" id="PS50181">
    <property type="entry name" value="FBOX"/>
    <property type="match status" value="1"/>
</dbReference>
<evidence type="ECO:0000259" key="1">
    <source>
        <dbReference type="PROSITE" id="PS50181"/>
    </source>
</evidence>
<dbReference type="Proteomes" id="UP000238479">
    <property type="component" value="Chromosome 7"/>
</dbReference>
<dbReference type="SUPFAM" id="SSF81383">
    <property type="entry name" value="F-box domain"/>
    <property type="match status" value="1"/>
</dbReference>
<protein>
    <submittedName>
        <fullName evidence="2">Putative F-box domain, FBD domain, leucine-rich repeat domain, L domain-containing protein</fullName>
    </submittedName>
</protein>
<dbReference type="Pfam" id="PF24758">
    <property type="entry name" value="LRR_At5g56370"/>
    <property type="match status" value="1"/>
</dbReference>
<feature type="domain" description="F-box" evidence="1">
    <location>
        <begin position="5"/>
        <end position="53"/>
    </location>
</feature>
<dbReference type="PANTHER" id="PTHR31639:SF93">
    <property type="entry name" value="F-BOX_FBD_LRR PROTEIN"/>
    <property type="match status" value="1"/>
</dbReference>
<dbReference type="STRING" id="74649.A0A2P6P919"/>
<name>A0A2P6P919_ROSCH</name>
<evidence type="ECO:0000313" key="2">
    <source>
        <dbReference type="EMBL" id="PRQ18431.1"/>
    </source>
</evidence>
<dbReference type="InterPro" id="IPR053781">
    <property type="entry name" value="F-box_AtFBL13-like"/>
</dbReference>
<dbReference type="InterPro" id="IPR055411">
    <property type="entry name" value="LRR_FXL15/At3g58940/PEG3-like"/>
</dbReference>
<dbReference type="EMBL" id="PDCK01000045">
    <property type="protein sequence ID" value="PRQ18431.1"/>
    <property type="molecule type" value="Genomic_DNA"/>
</dbReference>
<dbReference type="Gene3D" id="1.20.1280.50">
    <property type="match status" value="1"/>
</dbReference>
<dbReference type="AlphaFoldDB" id="A0A2P6P919"/>
<dbReference type="InterPro" id="IPR006566">
    <property type="entry name" value="FBD"/>
</dbReference>
<dbReference type="SMART" id="SM00256">
    <property type="entry name" value="FBOX"/>
    <property type="match status" value="1"/>
</dbReference>
<sequence>MEKKFDRLSNLPFDVLEQILSCLPIKDAVKTSVLSSNWRYKASTLPNLVFDDHCISGEFLSVNSSSIDSYNNYNSLMLPYHRLCDKQYYSAWCPNHAAIVNIVDHVLSSHIGPIHKFRISHPHLQASHDIDRWILHLSTKSVREFSLEILTWRPYRIPSCLLSCQDIVHLELYHCLLKLPSKFKGFENLKSMDIQRVRLSRRVLEKLIIRCPLLERLTLANCDGFSHFKVNAPNLRILDLEGKFEDFILENTSNLAEVCIDLDFKANQKQILDCNSSNLLKFFADLPNIRKLRVQNQFIKYLAVGPSADLLPEPCRYLEFLSVCVSFSDLDEILTLLGLLRSSPALKELEILVCKEDNAGGGEMYSGLHDNVSCQFTQLQLVKITGISVKAELDFIKFLLLSSPVLKTMTVTPTSVNDFLELVGELLGFRCASASANIIYLEP</sequence>
<comment type="caution">
    <text evidence="2">The sequence shown here is derived from an EMBL/GenBank/DDBJ whole genome shotgun (WGS) entry which is preliminary data.</text>
</comment>
<proteinExistence type="predicted"/>
<organism evidence="2 3">
    <name type="scientific">Rosa chinensis</name>
    <name type="common">China rose</name>
    <dbReference type="NCBI Taxonomy" id="74649"/>
    <lineage>
        <taxon>Eukaryota</taxon>
        <taxon>Viridiplantae</taxon>
        <taxon>Streptophyta</taxon>
        <taxon>Embryophyta</taxon>
        <taxon>Tracheophyta</taxon>
        <taxon>Spermatophyta</taxon>
        <taxon>Magnoliopsida</taxon>
        <taxon>eudicotyledons</taxon>
        <taxon>Gunneridae</taxon>
        <taxon>Pentapetalae</taxon>
        <taxon>rosids</taxon>
        <taxon>fabids</taxon>
        <taxon>Rosales</taxon>
        <taxon>Rosaceae</taxon>
        <taxon>Rosoideae</taxon>
        <taxon>Rosoideae incertae sedis</taxon>
        <taxon>Rosa</taxon>
    </lineage>
</organism>